<keyword evidence="3" id="KW-1185">Reference proteome</keyword>
<protein>
    <submittedName>
        <fullName evidence="2">DUF1659 domain-containing protein</fullName>
    </submittedName>
</protein>
<reference evidence="3" key="1">
    <citation type="journal article" date="2019" name="Int. J. Syst. Evol. Microbiol.">
        <title>The Global Catalogue of Microorganisms (GCM) 10K type strain sequencing project: providing services to taxonomists for standard genome sequencing and annotation.</title>
        <authorList>
            <consortium name="The Broad Institute Genomics Platform"/>
            <consortium name="The Broad Institute Genome Sequencing Center for Infectious Disease"/>
            <person name="Wu L."/>
            <person name="Ma J."/>
        </authorList>
    </citation>
    <scope>NUCLEOTIDE SEQUENCE [LARGE SCALE GENOMIC DNA]</scope>
    <source>
        <strain evidence="3">CCUG 73951</strain>
    </source>
</reference>
<dbReference type="RefSeq" id="WP_253934614.1">
    <property type="nucleotide sequence ID" value="NZ_JAPVRC010000006.1"/>
</dbReference>
<name>A0ABW2K4Z9_9BACI</name>
<dbReference type="Pfam" id="PF07872">
    <property type="entry name" value="DUF1659"/>
    <property type="match status" value="1"/>
</dbReference>
<dbReference type="InterPro" id="IPR012454">
    <property type="entry name" value="DUF1659"/>
</dbReference>
<comment type="caution">
    <text evidence="2">The sequence shown here is derived from an EMBL/GenBank/DDBJ whole genome shotgun (WGS) entry which is preliminary data.</text>
</comment>
<dbReference type="Proteomes" id="UP001596494">
    <property type="component" value="Unassembled WGS sequence"/>
</dbReference>
<accession>A0ABW2K4Z9</accession>
<evidence type="ECO:0000313" key="3">
    <source>
        <dbReference type="Proteomes" id="UP001596494"/>
    </source>
</evidence>
<feature type="domain" description="DUF1659" evidence="1">
    <location>
        <begin position="2"/>
        <end position="72"/>
    </location>
</feature>
<dbReference type="EMBL" id="JBHTBY010000008">
    <property type="protein sequence ID" value="MFC7321377.1"/>
    <property type="molecule type" value="Genomic_DNA"/>
</dbReference>
<evidence type="ECO:0000259" key="1">
    <source>
        <dbReference type="Pfam" id="PF07872"/>
    </source>
</evidence>
<organism evidence="2 3">
    <name type="scientific">Halobacillus campisalis</name>
    <dbReference type="NCBI Taxonomy" id="435909"/>
    <lineage>
        <taxon>Bacteria</taxon>
        <taxon>Bacillati</taxon>
        <taxon>Bacillota</taxon>
        <taxon>Bacilli</taxon>
        <taxon>Bacillales</taxon>
        <taxon>Bacillaceae</taxon>
        <taxon>Halobacillus</taxon>
    </lineage>
</organism>
<gene>
    <name evidence="2" type="ORF">ACFQMN_10825</name>
</gene>
<proteinExistence type="predicted"/>
<sequence>MAVTSDLMNSQLQLVFENGADDKGNVKFRRKSFNNVKMEATKEQLYNVAIALADLQQSTLSTVERNDSSLLVDL</sequence>
<evidence type="ECO:0000313" key="2">
    <source>
        <dbReference type="EMBL" id="MFC7321377.1"/>
    </source>
</evidence>